<sequence length="288" mass="31654">MGKFKDMLGKSSEASSSEPPPYEGHEGEVPDYEPPRLNPDTEQSTQLVAATVKFPPTFSCFTQKWSLSQHYLGVEKGDKKFYIKQSLKETWMHDGPDKEAPVLASAKCATTWTTLITLPPRKGHDVGVEVIMEGDHSNRQPFVVAVGSDMRAEEFEWRMTHGAEAKQVGGDWFSYGWKLVRLNSTEGASSAEGNGRATREFGITSDGKEVVAAVGYRGTMQTPVFSFMGAGLTGTLGETWEIVAVMTFIRVVELQTQRSMWSGAPWFTNERGKGIMPTDEGNAAGRKG</sequence>
<name>A0ACC0V4K4_9HYPO</name>
<accession>A0ACC0V4K4</accession>
<organism evidence="1 2">
    <name type="scientific">Trichothecium roseum</name>
    <dbReference type="NCBI Taxonomy" id="47278"/>
    <lineage>
        <taxon>Eukaryota</taxon>
        <taxon>Fungi</taxon>
        <taxon>Dikarya</taxon>
        <taxon>Ascomycota</taxon>
        <taxon>Pezizomycotina</taxon>
        <taxon>Sordariomycetes</taxon>
        <taxon>Hypocreomycetidae</taxon>
        <taxon>Hypocreales</taxon>
        <taxon>Hypocreales incertae sedis</taxon>
        <taxon>Trichothecium</taxon>
    </lineage>
</organism>
<proteinExistence type="predicted"/>
<keyword evidence="2" id="KW-1185">Reference proteome</keyword>
<dbReference type="EMBL" id="CM047942">
    <property type="protein sequence ID" value="KAI9901138.1"/>
    <property type="molecule type" value="Genomic_DNA"/>
</dbReference>
<protein>
    <submittedName>
        <fullName evidence="1">Uncharacterized protein</fullName>
    </submittedName>
</protein>
<dbReference type="Proteomes" id="UP001163324">
    <property type="component" value="Chromosome 3"/>
</dbReference>
<evidence type="ECO:0000313" key="1">
    <source>
        <dbReference type="EMBL" id="KAI9901138.1"/>
    </source>
</evidence>
<reference evidence="1" key="1">
    <citation type="submission" date="2022-10" db="EMBL/GenBank/DDBJ databases">
        <title>Complete Genome of Trichothecium roseum strain YXFP-22015, a Plant Pathogen Isolated from Citrus.</title>
        <authorList>
            <person name="Wang Y."/>
            <person name="Zhu L."/>
        </authorList>
    </citation>
    <scope>NUCLEOTIDE SEQUENCE</scope>
    <source>
        <strain evidence="1">YXFP-22015</strain>
    </source>
</reference>
<evidence type="ECO:0000313" key="2">
    <source>
        <dbReference type="Proteomes" id="UP001163324"/>
    </source>
</evidence>
<comment type="caution">
    <text evidence="1">The sequence shown here is derived from an EMBL/GenBank/DDBJ whole genome shotgun (WGS) entry which is preliminary data.</text>
</comment>
<gene>
    <name evidence="1" type="ORF">N3K66_002955</name>
</gene>